<reference evidence="2" key="1">
    <citation type="submission" date="2023-10" db="EMBL/GenBank/DDBJ databases">
        <title>Genome assembly of Pristionchus species.</title>
        <authorList>
            <person name="Yoshida K."/>
            <person name="Sommer R.J."/>
        </authorList>
    </citation>
    <scope>NUCLEOTIDE SEQUENCE</scope>
    <source>
        <strain evidence="2">RS5133</strain>
    </source>
</reference>
<keyword evidence="1" id="KW-1133">Transmembrane helix</keyword>
<sequence length="156" mass="17826">MIKRYCVTYFGGTGEGEDTAKTEARAEYQRRYHQVIMEGYFIMDHWRNGRFNLRPALVLLYFDTVIVGCLSTAGILAVLTVRSMRNTENLSENTRKLQNRVNITDCGAASLRVHSLLPRSHLSLSRPLRLRSHRLDGCSALAISLTRRSSHRRSND</sequence>
<accession>A0AAV5VXA3</accession>
<evidence type="ECO:0000313" key="3">
    <source>
        <dbReference type="Proteomes" id="UP001432322"/>
    </source>
</evidence>
<dbReference type="InterPro" id="IPR019428">
    <property type="entry name" value="7TM_GPCR_serpentine_rcpt_Str"/>
</dbReference>
<gene>
    <name evidence="2" type="ORF">PFISCL1PPCAC_13992</name>
</gene>
<protein>
    <recommendedName>
        <fullName evidence="4">G protein-coupled receptor</fullName>
    </recommendedName>
</protein>
<dbReference type="Proteomes" id="UP001432322">
    <property type="component" value="Unassembled WGS sequence"/>
</dbReference>
<evidence type="ECO:0000313" key="2">
    <source>
        <dbReference type="EMBL" id="GMT22695.1"/>
    </source>
</evidence>
<dbReference type="Pfam" id="PF10326">
    <property type="entry name" value="7TM_GPCR_Str"/>
    <property type="match status" value="1"/>
</dbReference>
<proteinExistence type="predicted"/>
<dbReference type="AlphaFoldDB" id="A0AAV5VXA3"/>
<keyword evidence="1" id="KW-0812">Transmembrane</keyword>
<keyword evidence="1" id="KW-0472">Membrane</keyword>
<feature type="transmembrane region" description="Helical" evidence="1">
    <location>
        <begin position="58"/>
        <end position="81"/>
    </location>
</feature>
<comment type="caution">
    <text evidence="2">The sequence shown here is derived from an EMBL/GenBank/DDBJ whole genome shotgun (WGS) entry which is preliminary data.</text>
</comment>
<organism evidence="2 3">
    <name type="scientific">Pristionchus fissidentatus</name>
    <dbReference type="NCBI Taxonomy" id="1538716"/>
    <lineage>
        <taxon>Eukaryota</taxon>
        <taxon>Metazoa</taxon>
        <taxon>Ecdysozoa</taxon>
        <taxon>Nematoda</taxon>
        <taxon>Chromadorea</taxon>
        <taxon>Rhabditida</taxon>
        <taxon>Rhabditina</taxon>
        <taxon>Diplogasteromorpha</taxon>
        <taxon>Diplogasteroidea</taxon>
        <taxon>Neodiplogasteridae</taxon>
        <taxon>Pristionchus</taxon>
    </lineage>
</organism>
<dbReference type="EMBL" id="BTSY01000004">
    <property type="protein sequence ID" value="GMT22695.1"/>
    <property type="molecule type" value="Genomic_DNA"/>
</dbReference>
<evidence type="ECO:0008006" key="4">
    <source>
        <dbReference type="Google" id="ProtNLM"/>
    </source>
</evidence>
<keyword evidence="3" id="KW-1185">Reference proteome</keyword>
<name>A0AAV5VXA3_9BILA</name>
<evidence type="ECO:0000256" key="1">
    <source>
        <dbReference type="SAM" id="Phobius"/>
    </source>
</evidence>